<dbReference type="Gene3D" id="3.10.290.10">
    <property type="entry name" value="RNA-binding S4 domain"/>
    <property type="match status" value="1"/>
</dbReference>
<organism evidence="2">
    <name type="scientific">bioreactor metagenome</name>
    <dbReference type="NCBI Taxonomy" id="1076179"/>
    <lineage>
        <taxon>unclassified sequences</taxon>
        <taxon>metagenomes</taxon>
        <taxon>ecological metagenomes</taxon>
    </lineage>
</organism>
<gene>
    <name evidence="2" type="ORF">SDC9_68374</name>
</gene>
<dbReference type="InterPro" id="IPR036986">
    <property type="entry name" value="S4_RNA-bd_sf"/>
</dbReference>
<dbReference type="PANTHER" id="PTHR13633">
    <property type="entry name" value="MITOCHONDRIAL TRANSCRIPTION RESCUE FACTOR 1"/>
    <property type="match status" value="1"/>
</dbReference>
<dbReference type="Pfam" id="PF17774">
    <property type="entry name" value="YlmH_RBD"/>
    <property type="match status" value="1"/>
</dbReference>
<sequence>MDKHALLKRYCQPDEKLLLAKVLDQADLSLRKHIVSFSDFLSPSETAMACEVLNKVSDTKFLVFGGYDESERKMISIFPDYFDENDAAFPISAVEISYNVKFSSGLSHRDFLGSILGLGIQRDKVGDIVVTDECATCFVESGISEYIVSGLERVGRTKVDTKIIEINNDIVPQKNMVTKSITVASLRSDAVFGAVFGESRSNIQQLINSEKASVNWMPVKSSSASVKEGDVLSLKGGGRGIILSVNGETKKGRISITIGKYV</sequence>
<dbReference type="GO" id="GO:0003723">
    <property type="term" value="F:RNA binding"/>
    <property type="evidence" value="ECO:0007669"/>
    <property type="project" value="InterPro"/>
</dbReference>
<dbReference type="AlphaFoldDB" id="A0A644Y737"/>
<comment type="caution">
    <text evidence="2">The sequence shown here is derived from an EMBL/GenBank/DDBJ whole genome shotgun (WGS) entry which is preliminary data.</text>
</comment>
<dbReference type="Gene3D" id="3.30.70.330">
    <property type="match status" value="1"/>
</dbReference>
<proteinExistence type="predicted"/>
<dbReference type="SUPFAM" id="SSF55174">
    <property type="entry name" value="Alpha-L RNA-binding motif"/>
    <property type="match status" value="1"/>
</dbReference>
<name>A0A644Y737_9ZZZZ</name>
<dbReference type="InterPro" id="IPR040591">
    <property type="entry name" value="RqcP2_RBD"/>
</dbReference>
<evidence type="ECO:0000259" key="1">
    <source>
        <dbReference type="Pfam" id="PF17774"/>
    </source>
</evidence>
<dbReference type="PROSITE" id="PS50889">
    <property type="entry name" value="S4"/>
    <property type="match status" value="1"/>
</dbReference>
<dbReference type="InterPro" id="IPR012677">
    <property type="entry name" value="Nucleotide-bd_a/b_plait_sf"/>
</dbReference>
<feature type="domain" description="Ribosome-associated protein quality control protein P2 RNA-binding" evidence="1">
    <location>
        <begin position="87"/>
        <end position="166"/>
    </location>
</feature>
<dbReference type="PANTHER" id="PTHR13633:SF3">
    <property type="entry name" value="MITOCHONDRIAL TRANSCRIPTION RESCUE FACTOR 1"/>
    <property type="match status" value="1"/>
</dbReference>
<dbReference type="CDD" id="cd00165">
    <property type="entry name" value="S4"/>
    <property type="match status" value="1"/>
</dbReference>
<evidence type="ECO:0000313" key="2">
    <source>
        <dbReference type="EMBL" id="MPM21924.1"/>
    </source>
</evidence>
<reference evidence="2" key="1">
    <citation type="submission" date="2019-08" db="EMBL/GenBank/DDBJ databases">
        <authorList>
            <person name="Kucharzyk K."/>
            <person name="Murdoch R.W."/>
            <person name="Higgins S."/>
            <person name="Loffler F."/>
        </authorList>
    </citation>
    <scope>NUCLEOTIDE SEQUENCE</scope>
</reference>
<protein>
    <recommendedName>
        <fullName evidence="1">Ribosome-associated protein quality control protein P2 RNA-binding domain-containing protein</fullName>
    </recommendedName>
</protein>
<dbReference type="Gene3D" id="3.30.1370.160">
    <property type="match status" value="1"/>
</dbReference>
<accession>A0A644Y737</accession>
<dbReference type="EMBL" id="VSSQ01003698">
    <property type="protein sequence ID" value="MPM21924.1"/>
    <property type="molecule type" value="Genomic_DNA"/>
</dbReference>